<reference evidence="1 2" key="1">
    <citation type="submission" date="2024-01" db="EMBL/GenBank/DDBJ databases">
        <title>The genome of the rayed Mediterranean limpet Patella caerulea (Linnaeus, 1758).</title>
        <authorList>
            <person name="Anh-Thu Weber A."/>
            <person name="Halstead-Nussloch G."/>
        </authorList>
    </citation>
    <scope>NUCLEOTIDE SEQUENCE [LARGE SCALE GENOMIC DNA]</scope>
    <source>
        <strain evidence="1">AATW-2023a</strain>
        <tissue evidence="1">Whole specimen</tissue>
    </source>
</reference>
<organism evidence="1 2">
    <name type="scientific">Patella caerulea</name>
    <name type="common">Rayed Mediterranean limpet</name>
    <dbReference type="NCBI Taxonomy" id="87958"/>
    <lineage>
        <taxon>Eukaryota</taxon>
        <taxon>Metazoa</taxon>
        <taxon>Spiralia</taxon>
        <taxon>Lophotrochozoa</taxon>
        <taxon>Mollusca</taxon>
        <taxon>Gastropoda</taxon>
        <taxon>Patellogastropoda</taxon>
        <taxon>Patelloidea</taxon>
        <taxon>Patellidae</taxon>
        <taxon>Patella</taxon>
    </lineage>
</organism>
<keyword evidence="2" id="KW-1185">Reference proteome</keyword>
<proteinExistence type="predicted"/>
<dbReference type="EMBL" id="JAZGQO010000015">
    <property type="protein sequence ID" value="KAK6169883.1"/>
    <property type="molecule type" value="Genomic_DNA"/>
</dbReference>
<name>A0AAN8J669_PATCE</name>
<dbReference type="AlphaFoldDB" id="A0AAN8J669"/>
<sequence length="123" mass="14362">MECPVDAGDTIKTTLPSRSPLIKYPLRYISAENERLRTLHDQAVDTLINSEKDIDTSFDNRLIVLRDTLTEERKLRRHVELEIRSVKKMSSENLKELESTSLQLQSLKLVKDNLEKQNEKLKR</sequence>
<gene>
    <name evidence="1" type="ORF">SNE40_020855</name>
</gene>
<evidence type="ECO:0000313" key="2">
    <source>
        <dbReference type="Proteomes" id="UP001347796"/>
    </source>
</evidence>
<dbReference type="Proteomes" id="UP001347796">
    <property type="component" value="Unassembled WGS sequence"/>
</dbReference>
<accession>A0AAN8J669</accession>
<comment type="caution">
    <text evidence="1">The sequence shown here is derived from an EMBL/GenBank/DDBJ whole genome shotgun (WGS) entry which is preliminary data.</text>
</comment>
<protein>
    <submittedName>
        <fullName evidence="1">Uncharacterized protein</fullName>
    </submittedName>
</protein>
<evidence type="ECO:0000313" key="1">
    <source>
        <dbReference type="EMBL" id="KAK6169883.1"/>
    </source>
</evidence>